<dbReference type="Gene3D" id="3.30.300.30">
    <property type="match status" value="1"/>
</dbReference>
<dbReference type="PANTHER" id="PTHR43767">
    <property type="entry name" value="LONG-CHAIN-FATTY-ACID--COA LIGASE"/>
    <property type="match status" value="1"/>
</dbReference>
<dbReference type="InterPro" id="IPR020845">
    <property type="entry name" value="AMP-binding_CS"/>
</dbReference>
<reference evidence="2 3" key="1">
    <citation type="submission" date="2024-10" db="EMBL/GenBank/DDBJ databases">
        <title>The Natural Products Discovery Center: Release of the First 8490 Sequenced Strains for Exploring Actinobacteria Biosynthetic Diversity.</title>
        <authorList>
            <person name="Kalkreuter E."/>
            <person name="Kautsar S.A."/>
            <person name="Yang D."/>
            <person name="Bader C.D."/>
            <person name="Teijaro C.N."/>
            <person name="Fluegel L."/>
            <person name="Davis C.M."/>
            <person name="Simpson J.R."/>
            <person name="Lauterbach L."/>
            <person name="Steele A.D."/>
            <person name="Gui C."/>
            <person name="Meng S."/>
            <person name="Li G."/>
            <person name="Viehrig K."/>
            <person name="Ye F."/>
            <person name="Su P."/>
            <person name="Kiefer A.F."/>
            <person name="Nichols A."/>
            <person name="Cepeda A.J."/>
            <person name="Yan W."/>
            <person name="Fan B."/>
            <person name="Jiang Y."/>
            <person name="Adhikari A."/>
            <person name="Zheng C.-J."/>
            <person name="Schuster L."/>
            <person name="Cowan T.M."/>
            <person name="Smanski M.J."/>
            <person name="Chevrette M.G."/>
            <person name="De Carvalho L.P.S."/>
            <person name="Shen B."/>
        </authorList>
    </citation>
    <scope>NUCLEOTIDE SEQUENCE [LARGE SCALE GENOMIC DNA]</scope>
    <source>
        <strain evidence="2 3">NPDC013366</strain>
    </source>
</reference>
<dbReference type="Pfam" id="PF00501">
    <property type="entry name" value="AMP-binding"/>
    <property type="match status" value="1"/>
</dbReference>
<dbReference type="PANTHER" id="PTHR43767:SF10">
    <property type="entry name" value="SURFACTIN SYNTHASE SUBUNIT 1"/>
    <property type="match status" value="1"/>
</dbReference>
<protein>
    <submittedName>
        <fullName evidence="2">Class I adenylate-forming enzyme family protein</fullName>
    </submittedName>
</protein>
<comment type="caution">
    <text evidence="2">The sequence shown here is derived from an EMBL/GenBank/DDBJ whole genome shotgun (WGS) entry which is preliminary data.</text>
</comment>
<dbReference type="Proteomes" id="UP001603418">
    <property type="component" value="Unassembled WGS sequence"/>
</dbReference>
<evidence type="ECO:0000259" key="1">
    <source>
        <dbReference type="Pfam" id="PF00501"/>
    </source>
</evidence>
<dbReference type="Gene3D" id="3.40.50.12780">
    <property type="entry name" value="N-terminal domain of ligase-like"/>
    <property type="match status" value="1"/>
</dbReference>
<keyword evidence="3" id="KW-1185">Reference proteome</keyword>
<evidence type="ECO:0000313" key="2">
    <source>
        <dbReference type="EMBL" id="MFF9887725.1"/>
    </source>
</evidence>
<dbReference type="SUPFAM" id="SSF56801">
    <property type="entry name" value="Acetyl-CoA synthetase-like"/>
    <property type="match status" value="1"/>
</dbReference>
<evidence type="ECO:0000313" key="3">
    <source>
        <dbReference type="Proteomes" id="UP001603418"/>
    </source>
</evidence>
<dbReference type="RefSeq" id="WP_167512925.1">
    <property type="nucleotide sequence ID" value="NZ_JBICBM010000036.1"/>
</dbReference>
<dbReference type="InterPro" id="IPR050237">
    <property type="entry name" value="ATP-dep_AMP-bd_enzyme"/>
</dbReference>
<dbReference type="InterPro" id="IPR045851">
    <property type="entry name" value="AMP-bd_C_sf"/>
</dbReference>
<dbReference type="EMBL" id="JBICBM010000036">
    <property type="protein sequence ID" value="MFF9887725.1"/>
    <property type="molecule type" value="Genomic_DNA"/>
</dbReference>
<accession>A0ABW6Z9A4</accession>
<dbReference type="PROSITE" id="PS00455">
    <property type="entry name" value="AMP_BINDING"/>
    <property type="match status" value="1"/>
</dbReference>
<sequence length="501" mass="53687">MPELQFLHDLVDTAAERFGSALAIVRGAATMTHRQVAAESRRLAGWLLERGLVRGDRLVLHASTHLSVPSLVYAASRVGVVVAIVHGQVRDHALRHVLTDCMPKLVITSDLAHVAPIAESEGAAAVDFDACATGGDVVCGPVGTEMDACCLIYTSGSTSMPKAVVCTHQQMVFAARAVQAELAYQADDRVFTPLPLSFDYGLYQVFLGALSGAEVHMGHAAEASAGLFAALQRTRATVLASVPSVTETLIRLVRRKSGEALRLRLITNTGAALSEATIADLRAAVPSARLQLMFGLTECKRVSIMPPDGDLLRPGSCGRPLPGTEVVALDDEGRALAPGEVGEFVVRGPHVMAGYWRRPELTEQRFPRRDGLFPELHTGDYGWLDEDGYLYFAGRRDDIYKERGFRVSGTEVEAAARRVAGVDEAVLLAPAAGREHAALFAVTELTPAAVLTAMKGQIEEFKIPARCIVLERLPLTQHGKPDRKVLAARLVPAPSGGDRAS</sequence>
<organism evidence="2 3">
    <name type="scientific">Streptomyces eurythermus</name>
    <dbReference type="NCBI Taxonomy" id="42237"/>
    <lineage>
        <taxon>Bacteria</taxon>
        <taxon>Bacillati</taxon>
        <taxon>Actinomycetota</taxon>
        <taxon>Actinomycetes</taxon>
        <taxon>Kitasatosporales</taxon>
        <taxon>Streptomycetaceae</taxon>
        <taxon>Streptomyces</taxon>
    </lineage>
</organism>
<proteinExistence type="predicted"/>
<dbReference type="InterPro" id="IPR000873">
    <property type="entry name" value="AMP-dep_synth/lig_dom"/>
</dbReference>
<gene>
    <name evidence="2" type="ORF">ACF1HC_40150</name>
</gene>
<feature type="domain" description="AMP-dependent synthetase/ligase" evidence="1">
    <location>
        <begin position="12"/>
        <end position="356"/>
    </location>
</feature>
<dbReference type="InterPro" id="IPR042099">
    <property type="entry name" value="ANL_N_sf"/>
</dbReference>
<name>A0ABW6Z9A4_9ACTN</name>